<keyword evidence="2 3" id="KW-0802">TPR repeat</keyword>
<evidence type="ECO:0000256" key="3">
    <source>
        <dbReference type="PROSITE-ProRule" id="PRU00339"/>
    </source>
</evidence>
<feature type="repeat" description="TPR" evidence="3">
    <location>
        <begin position="831"/>
        <end position="864"/>
    </location>
</feature>
<dbReference type="InterPro" id="IPR011990">
    <property type="entry name" value="TPR-like_helical_dom_sf"/>
</dbReference>
<feature type="repeat" description="TPR" evidence="3">
    <location>
        <begin position="310"/>
        <end position="343"/>
    </location>
</feature>
<dbReference type="SUPFAM" id="SSF48452">
    <property type="entry name" value="TPR-like"/>
    <property type="match status" value="6"/>
</dbReference>
<dbReference type="Pfam" id="PF13432">
    <property type="entry name" value="TPR_16"/>
    <property type="match status" value="2"/>
</dbReference>
<reference evidence="4 5" key="1">
    <citation type="submission" date="2019-03" db="EMBL/GenBank/DDBJ databases">
        <title>Metabolic potential of uncultured bacteria and archaea associated with petroleum seepage in deep-sea sediments.</title>
        <authorList>
            <person name="Dong X."/>
            <person name="Hubert C."/>
        </authorList>
    </citation>
    <scope>NUCLEOTIDE SEQUENCE [LARGE SCALE GENOMIC DNA]</scope>
    <source>
        <strain evidence="4">E29_bin36</strain>
    </source>
</reference>
<accession>A0A523XNN0</accession>
<proteinExistence type="predicted"/>
<dbReference type="EMBL" id="SOIP01000324">
    <property type="protein sequence ID" value="TET80529.1"/>
    <property type="molecule type" value="Genomic_DNA"/>
</dbReference>
<feature type="repeat" description="TPR" evidence="3">
    <location>
        <begin position="155"/>
        <end position="188"/>
    </location>
</feature>
<dbReference type="Gene3D" id="1.25.40.10">
    <property type="entry name" value="Tetratricopeptide repeat domain"/>
    <property type="match status" value="6"/>
</dbReference>
<dbReference type="PANTHER" id="PTHR45586">
    <property type="entry name" value="TPR REPEAT-CONTAINING PROTEIN PA4667"/>
    <property type="match status" value="1"/>
</dbReference>
<evidence type="ECO:0000313" key="5">
    <source>
        <dbReference type="Proteomes" id="UP000315534"/>
    </source>
</evidence>
<keyword evidence="1" id="KW-0677">Repeat</keyword>
<sequence length="1277" mass="142270">MLDFFGSSGPERILEKARKLVEQGKADRAVRTLEKGVLGDKDDFILLVELGMLNLKQCSQKEAVGYLKRAYASDPERSDELITEAETLHYESERPLETGAFLYELSLERRDFDQANKYLDGLEEDDLKVLTERYEQRLDTITKYKSEKDMDKKDVSFFYKAALLFARANRFDEADALFNRAVDIIPADKPKLISEYERLTAATYGDPRPRIAFGDFLVKSGDIKRAMKQYKSAIEFDETMASQVIERLEKIKAKTRDSEVEDYLARLYVAHSQIEEAMNVVKEGISAGTIELGEAVKKLHEVARLEPENPDVHLNLGDAYRDTDSIDQAISQYKEVFQLNSSLADTVVERLRKIIDAKPRSPMAITLLADIYMYQDDVSSAVETLREAFEADEAMADELVPSVKKVLEKDIENSTALLLLAKACSSAGKDREAVVVLDTLISLGADGAKGAVELLRPIVKSDEDNLEAATILGAGLLAIGLVDEAAEVFHGLPDLPERAPRIMERAFEMCRKRPELAADASKILTSFATKDTDVFTLSMVLGELLALSGDLEGAAAKFKESLGVKPERGSDVAGAFERLLEKNDQLLSAHMGLANCLLKAGDLDGAAQEFSRVLSLDQEKFDEIVDKYYEMVRENPKSTAVRMAIVDALVERRMWDQVRDECTRALKAVPAEQSGYFHLKKGQSFLEKGLLSEAVTLVDKAVSLDTELLEEGRGLVEKIVRLDPKSTAGGYSRARIASRLGDFESASSQFLAIQKMHPDHTEKIIAEVRKVLAENTIDPHLHFALGELLLKAGNFEESSGEFEIAFQTDASFADRAIEKYEQIISAKGAFASVSLSLGRAYMKRGSYPLATQNLVAALRADPSLRGPVLHDLNEILEKDSRDITVRFALSDIYRDDGDTERSVDILREIAELAPTQVDAVSERLRRMSEEHREDLSLKYLLGDLLMKKGALQIGVREYEKIMAEHPLETEHVIVKLREAARGEHPRALVGLATALVNNKWYEEATDVISRMTLKDANTVSYAVSLLERIQTSNSSISSASMLLGRLLIETEDYRRATVVLASALDNSDEKEVTLESMLLLSRALKYSGQVDRAKSEIELALSTVEDPKEVYTKLTEMIESEKSRELARVLTELKRNPDDELLRIQAAVLKRRMGDVNAAANLLSFTSENPDTEAKRRIELAICLDVLEEPAVSIEVLKGLDLSDMLESDTGKEVLSTLAYLYEKTQQFISVVSTLNLLVSQDRNFKGAQQRLSRASNNMVVHILGDRPNLIDGVIAK</sequence>
<dbReference type="InterPro" id="IPR019734">
    <property type="entry name" value="TPR_rpt"/>
</dbReference>
<name>A0A523XNN0_UNCT6</name>
<dbReference type="PROSITE" id="PS50005">
    <property type="entry name" value="TPR"/>
    <property type="match status" value="4"/>
</dbReference>
<evidence type="ECO:0000256" key="2">
    <source>
        <dbReference type="ARBA" id="ARBA00022803"/>
    </source>
</evidence>
<dbReference type="InterPro" id="IPR051012">
    <property type="entry name" value="CellSynth/LPSAsmb/PSIAsmb"/>
</dbReference>
<dbReference type="Pfam" id="PF13181">
    <property type="entry name" value="TPR_8"/>
    <property type="match status" value="1"/>
</dbReference>
<dbReference type="SMART" id="SM00028">
    <property type="entry name" value="TPR"/>
    <property type="match status" value="12"/>
</dbReference>
<evidence type="ECO:0000313" key="4">
    <source>
        <dbReference type="EMBL" id="TET80529.1"/>
    </source>
</evidence>
<gene>
    <name evidence="4" type="ORF">E3J38_05470</name>
</gene>
<organism evidence="4 5">
    <name type="scientific">candidate division TA06 bacterium</name>
    <dbReference type="NCBI Taxonomy" id="2250710"/>
    <lineage>
        <taxon>Bacteria</taxon>
        <taxon>Bacteria division TA06</taxon>
    </lineage>
</organism>
<feature type="repeat" description="TPR" evidence="3">
    <location>
        <begin position="587"/>
        <end position="620"/>
    </location>
</feature>
<protein>
    <submittedName>
        <fullName evidence="4">Tetratricopeptide repeat protein</fullName>
    </submittedName>
</protein>
<dbReference type="AlphaFoldDB" id="A0A523XNN0"/>
<dbReference type="PANTHER" id="PTHR45586:SF1">
    <property type="entry name" value="LIPOPOLYSACCHARIDE ASSEMBLY PROTEIN B"/>
    <property type="match status" value="1"/>
</dbReference>
<dbReference type="Proteomes" id="UP000315534">
    <property type="component" value="Unassembled WGS sequence"/>
</dbReference>
<comment type="caution">
    <text evidence="4">The sequence shown here is derived from an EMBL/GenBank/DDBJ whole genome shotgun (WGS) entry which is preliminary data.</text>
</comment>
<evidence type="ECO:0000256" key="1">
    <source>
        <dbReference type="ARBA" id="ARBA00022737"/>
    </source>
</evidence>